<feature type="compositionally biased region" description="Low complexity" evidence="1">
    <location>
        <begin position="192"/>
        <end position="202"/>
    </location>
</feature>
<feature type="region of interest" description="Disordered" evidence="1">
    <location>
        <begin position="177"/>
        <end position="202"/>
    </location>
</feature>
<evidence type="ECO:0000313" key="3">
    <source>
        <dbReference type="Proteomes" id="UP001642484"/>
    </source>
</evidence>
<name>A0ABP0IFL5_9DINO</name>
<gene>
    <name evidence="2" type="ORF">CCMP2556_LOCUS5958</name>
</gene>
<accession>A0ABP0IFL5</accession>
<protein>
    <submittedName>
        <fullName evidence="2">Uncharacterized protein</fullName>
    </submittedName>
</protein>
<organism evidence="2 3">
    <name type="scientific">Durusdinium trenchii</name>
    <dbReference type="NCBI Taxonomy" id="1381693"/>
    <lineage>
        <taxon>Eukaryota</taxon>
        <taxon>Sar</taxon>
        <taxon>Alveolata</taxon>
        <taxon>Dinophyceae</taxon>
        <taxon>Suessiales</taxon>
        <taxon>Symbiodiniaceae</taxon>
        <taxon>Durusdinium</taxon>
    </lineage>
</organism>
<dbReference type="Proteomes" id="UP001642484">
    <property type="component" value="Unassembled WGS sequence"/>
</dbReference>
<proteinExistence type="predicted"/>
<feature type="region of interest" description="Disordered" evidence="1">
    <location>
        <begin position="103"/>
        <end position="128"/>
    </location>
</feature>
<reference evidence="2 3" key="1">
    <citation type="submission" date="2024-02" db="EMBL/GenBank/DDBJ databases">
        <authorList>
            <person name="Chen Y."/>
            <person name="Shah S."/>
            <person name="Dougan E. K."/>
            <person name="Thang M."/>
            <person name="Chan C."/>
        </authorList>
    </citation>
    <scope>NUCLEOTIDE SEQUENCE [LARGE SCALE GENOMIC DNA]</scope>
</reference>
<sequence>MRLRADRGESRSYPDQDILDILFSDNIKPQKATFKELNVDLSCMDLPIQEGGPVRGRQKFVERKNFMPEPVPPPETPGMWSTEGWKWCKGGRKLLDTSPEWGEEKAQLHRSQSLPQAMGGASLLPGANGAPASPFHGLATRRFGEDRCCRFRRATRPEDSGWDGRMRGSLLARRNWAGTAPDKANNDGRVGRVGVVRIGQPK</sequence>
<evidence type="ECO:0000313" key="2">
    <source>
        <dbReference type="EMBL" id="CAK9000158.1"/>
    </source>
</evidence>
<keyword evidence="3" id="KW-1185">Reference proteome</keyword>
<evidence type="ECO:0000256" key="1">
    <source>
        <dbReference type="SAM" id="MobiDB-lite"/>
    </source>
</evidence>
<dbReference type="EMBL" id="CAXAMN010002558">
    <property type="protein sequence ID" value="CAK9000158.1"/>
    <property type="molecule type" value="Genomic_DNA"/>
</dbReference>
<comment type="caution">
    <text evidence="2">The sequence shown here is derived from an EMBL/GenBank/DDBJ whole genome shotgun (WGS) entry which is preliminary data.</text>
</comment>